<name>A0A068RWD1_9FUNG</name>
<sequence>MNKDHFPYSIKLTAYNEVAPRGRQRILSKFLDRAGQSQISQCHHQPNWILGRPLECFSTKLVVTLGESENGHDYRETSTQGALDHAAQLCSIEEPTFHCGILSYGHL</sequence>
<comment type="caution">
    <text evidence="1">The sequence shown here is derived from an EMBL/GenBank/DDBJ whole genome shotgun (WGS) entry which is preliminary data.</text>
</comment>
<gene>
    <name evidence="1" type="ORF">LCOR_05701.1</name>
</gene>
<keyword evidence="2" id="KW-1185">Reference proteome</keyword>
<protein>
    <submittedName>
        <fullName evidence="1">Uncharacterized protein</fullName>
    </submittedName>
</protein>
<dbReference type="AlphaFoldDB" id="A0A068RWD1"/>
<dbReference type="Proteomes" id="UP000027586">
    <property type="component" value="Unassembled WGS sequence"/>
</dbReference>
<dbReference type="EMBL" id="CBTN010000023">
    <property type="protein sequence ID" value="CDH54458.1"/>
    <property type="molecule type" value="Genomic_DNA"/>
</dbReference>
<organism evidence="1 2">
    <name type="scientific">Lichtheimia corymbifera JMRC:FSU:9682</name>
    <dbReference type="NCBI Taxonomy" id="1263082"/>
    <lineage>
        <taxon>Eukaryota</taxon>
        <taxon>Fungi</taxon>
        <taxon>Fungi incertae sedis</taxon>
        <taxon>Mucoromycota</taxon>
        <taxon>Mucoromycotina</taxon>
        <taxon>Mucoromycetes</taxon>
        <taxon>Mucorales</taxon>
        <taxon>Lichtheimiaceae</taxon>
        <taxon>Lichtheimia</taxon>
    </lineage>
</organism>
<evidence type="ECO:0000313" key="1">
    <source>
        <dbReference type="EMBL" id="CDH54458.1"/>
    </source>
</evidence>
<reference evidence="1" key="1">
    <citation type="submission" date="2013-08" db="EMBL/GenBank/DDBJ databases">
        <title>Gene expansion shapes genome architecture in the human pathogen Lichtheimia corymbifera: an evolutionary genomics analysis in the ancient terrestrial Mucorales (Mucoromycotina).</title>
        <authorList>
            <person name="Schwartze V.U."/>
            <person name="Winter S."/>
            <person name="Shelest E."/>
            <person name="Marcet-Houben M."/>
            <person name="Horn F."/>
            <person name="Wehner S."/>
            <person name="Hoffmann K."/>
            <person name="Riege K."/>
            <person name="Sammeth M."/>
            <person name="Nowrousian M."/>
            <person name="Valiante V."/>
            <person name="Linde J."/>
            <person name="Jacobsen I.D."/>
            <person name="Marz M."/>
            <person name="Brakhage A.A."/>
            <person name="Gabaldon T."/>
            <person name="Bocker S."/>
            <person name="Voigt K."/>
        </authorList>
    </citation>
    <scope>NUCLEOTIDE SEQUENCE [LARGE SCALE GENOMIC DNA]</scope>
    <source>
        <strain evidence="1">FSU 9682</strain>
    </source>
</reference>
<accession>A0A068RWD1</accession>
<dbReference type="VEuPathDB" id="FungiDB:LCOR_05701.1"/>
<proteinExistence type="predicted"/>
<evidence type="ECO:0000313" key="2">
    <source>
        <dbReference type="Proteomes" id="UP000027586"/>
    </source>
</evidence>